<evidence type="ECO:0000313" key="1">
    <source>
        <dbReference type="EMBL" id="GJN38217.1"/>
    </source>
</evidence>
<organism evidence="1 2">
    <name type="scientific">Eleusine coracana subsp. coracana</name>
    <dbReference type="NCBI Taxonomy" id="191504"/>
    <lineage>
        <taxon>Eukaryota</taxon>
        <taxon>Viridiplantae</taxon>
        <taxon>Streptophyta</taxon>
        <taxon>Embryophyta</taxon>
        <taxon>Tracheophyta</taxon>
        <taxon>Spermatophyta</taxon>
        <taxon>Magnoliopsida</taxon>
        <taxon>Liliopsida</taxon>
        <taxon>Poales</taxon>
        <taxon>Poaceae</taxon>
        <taxon>PACMAD clade</taxon>
        <taxon>Chloridoideae</taxon>
        <taxon>Cynodonteae</taxon>
        <taxon>Eleusininae</taxon>
        <taxon>Eleusine</taxon>
    </lineage>
</organism>
<sequence>MPLPPVSPSPGEGSSPSSGSRWVVLRRKACIEPDLPQGTGCCLAIGERPPGLTNLLVSPLVTSYNGADVRDPFVVVADSSGILLLAGSPDGEPLRTCYFLCDAVSNTVRQLPGLSDCCNPGLIVSGDPSSDFVVADLPTRTWMTPQSCAASRPRLVATGSTRL</sequence>
<name>A0AAV5FU73_ELECO</name>
<dbReference type="AlphaFoldDB" id="A0AAV5FU73"/>
<keyword evidence="2" id="KW-1185">Reference proteome</keyword>
<comment type="caution">
    <text evidence="1">The sequence shown here is derived from an EMBL/GenBank/DDBJ whole genome shotgun (WGS) entry which is preliminary data.</text>
</comment>
<reference evidence="1" key="2">
    <citation type="submission" date="2021-12" db="EMBL/GenBank/DDBJ databases">
        <title>Resequencing data analysis of finger millet.</title>
        <authorList>
            <person name="Hatakeyama M."/>
            <person name="Aluri S."/>
            <person name="Balachadran M.T."/>
            <person name="Sivarajan S.R."/>
            <person name="Poveda L."/>
            <person name="Shimizu-Inatsugi R."/>
            <person name="Schlapbach R."/>
            <person name="Sreeman S.M."/>
            <person name="Shimizu K.K."/>
        </authorList>
    </citation>
    <scope>NUCLEOTIDE SEQUENCE</scope>
</reference>
<dbReference type="EMBL" id="BQKI01000095">
    <property type="protein sequence ID" value="GJN38217.1"/>
    <property type="molecule type" value="Genomic_DNA"/>
</dbReference>
<reference evidence="1" key="1">
    <citation type="journal article" date="2018" name="DNA Res.">
        <title>Multiple hybrid de novo genome assembly of finger millet, an orphan allotetraploid crop.</title>
        <authorList>
            <person name="Hatakeyama M."/>
            <person name="Aluri S."/>
            <person name="Balachadran M.T."/>
            <person name="Sivarajan S.R."/>
            <person name="Patrignani A."/>
            <person name="Gruter S."/>
            <person name="Poveda L."/>
            <person name="Shimizu-Inatsugi R."/>
            <person name="Baeten J."/>
            <person name="Francoijs K.J."/>
            <person name="Nataraja K.N."/>
            <person name="Reddy Y.A.N."/>
            <person name="Phadnis S."/>
            <person name="Ravikumar R.L."/>
            <person name="Schlapbach R."/>
            <person name="Sreeman S.M."/>
            <person name="Shimizu K.K."/>
        </authorList>
    </citation>
    <scope>NUCLEOTIDE SEQUENCE</scope>
</reference>
<gene>
    <name evidence="1" type="primary">gb27240</name>
    <name evidence="1" type="ORF">PR202_gb27240</name>
</gene>
<protein>
    <submittedName>
        <fullName evidence="1">Uncharacterized protein</fullName>
    </submittedName>
</protein>
<dbReference type="Proteomes" id="UP001054889">
    <property type="component" value="Unassembled WGS sequence"/>
</dbReference>
<proteinExistence type="predicted"/>
<evidence type="ECO:0000313" key="2">
    <source>
        <dbReference type="Proteomes" id="UP001054889"/>
    </source>
</evidence>
<accession>A0AAV5FU73</accession>